<dbReference type="EMBL" id="CP034183">
    <property type="protein sequence ID" value="AZI43657.1"/>
    <property type="molecule type" value="Genomic_DNA"/>
</dbReference>
<feature type="compositionally biased region" description="Polar residues" evidence="1">
    <location>
        <begin position="8"/>
        <end position="18"/>
    </location>
</feature>
<dbReference type="RefSeq" id="WP_124872582.1">
    <property type="nucleotide sequence ID" value="NZ_CP034183.1"/>
</dbReference>
<feature type="region of interest" description="Disordered" evidence="1">
    <location>
        <begin position="105"/>
        <end position="125"/>
    </location>
</feature>
<name>A0A3G8YHH2_9DEIO</name>
<dbReference type="OrthoDB" id="7387101at2"/>
<accession>A0A3G8YHH2</accession>
<gene>
    <name evidence="3" type="ORF">EHF33_13610</name>
</gene>
<protein>
    <submittedName>
        <fullName evidence="3">DUF4157 domain-containing protein</fullName>
    </submittedName>
</protein>
<feature type="domain" description="eCIS core" evidence="2">
    <location>
        <begin position="275"/>
        <end position="352"/>
    </location>
</feature>
<feature type="compositionally biased region" description="Polar residues" evidence="1">
    <location>
        <begin position="890"/>
        <end position="905"/>
    </location>
</feature>
<feature type="region of interest" description="Disordered" evidence="1">
    <location>
        <begin position="879"/>
        <end position="906"/>
    </location>
</feature>
<feature type="region of interest" description="Disordered" evidence="1">
    <location>
        <begin position="1"/>
        <end position="26"/>
    </location>
</feature>
<dbReference type="Pfam" id="PF13699">
    <property type="entry name" value="eCIS_core"/>
    <property type="match status" value="1"/>
</dbReference>
<evidence type="ECO:0000259" key="2">
    <source>
        <dbReference type="Pfam" id="PF13699"/>
    </source>
</evidence>
<sequence>MFEAQRKPLSSASLQRSTPLPALPPAVFSPALQRQAQWGRQLAEQTLRPVRVQRQHSQTVFSALSVQRQADEQLSVQRRALTGQLAALGGAPAPDAQDAAFSAAVQRRAEQRAGPQPLTQKPSTPAQWVQAAQLEVQRMADPAKPAQTRWMSLSERDQHVGTLRTVGQQLAVGFKNDRGPAVQRYAEYGLQLATLQRQTQTSGISRMVMSQLPVSERPTVQRAVDEALQRLATQDEQDQSALQLHALQRQLADLGAQAEQPVMQRIQARRGGGTPLPETVQRQLEAGLNHDFSGVRIHDDSEADTLAKSVQATAFTTGRDIYFQSGKFSPNTQSGLELIAHEVTHVKQQVSGQVGKGIDPDAGLESEARQFGSQFAAGLEHKALPQNKALPQHKALMPSPHAPGVYSQAAAVQRVQAGTVQAALHNPFTSLQRQGDLTLQRNWLTDKAKGAWDATGGKVVNAVEDGAAALAAKGKELLAKGLTIIPGYRELCMTFGKDLVTGQAMAQNPNAILDALAGFVPGPLKDMIRAVKESGAIGKAWAWFQGELGKLQIGSLLGDIGGAIKSADLGKAKSAVMSRVSTLKSIISGCGTRIADIVLTAISAGLGPVGAKIMAGLRRSGDVVVQVLKNPGKFAGNLLSALKQGFGNFGQHAPQHFQNGVAGWLTGATGVTLPPKFDLPGIFMTALTIAGLTYQNFRGRLVKAVGEQKVKLGEGSVQMLQTLKGGLQKDPSMKASQGSVGSEVLAGIKSEVQNSLILAGIRKVVTMLVPGGGFLNAIIGAFQSVQFVIERGAQIASVIMDAFNSVGAIAAGNISGAAGLVERSLSGAIPLALSFVAKLVGIGNLGGKIKNIITKVRSRLDGLVDKMVGKVKGLLAKLGGGKGKTDAKSTKTSPQDVTKRNQTLSDQEKTQKLNVAAKALQGRFQALVKRSPTRVEVKQNLAQWKKEFDLSDLAFDHSAGQAALFAKVNPQAKVGSAYLFDANDASTLRRLTKLVAQNLLAEPKVQQQAQAMRRQDFLLRKKGDYLGSKQSPVQLKSGLALLSQISYWRSFGKSTEQYPVPGRMPPLNAQGKPGRGKNNYYVHSDNPEIVSAAQPQFNPNNEHVKGGGDYLNGKNALVTRIQGIVSRTGFSDRVIAGFILNMIRGEAPIGLKSTEVTTLKSLKQMLFSSESKRSGENIVNAPMLISQVASGEKTWQQALESLPMHPKGAEAAKRELERQDKKLQLPDPGSVAAKIAALEAQVTQEYVKTISTKQGFVVSTLSQVQRLVEREMRKFYGL</sequence>
<evidence type="ECO:0000256" key="1">
    <source>
        <dbReference type="SAM" id="MobiDB-lite"/>
    </source>
</evidence>
<organism evidence="3 4">
    <name type="scientific">Deinococcus psychrotolerans</name>
    <dbReference type="NCBI Taxonomy" id="2489213"/>
    <lineage>
        <taxon>Bacteria</taxon>
        <taxon>Thermotogati</taxon>
        <taxon>Deinococcota</taxon>
        <taxon>Deinococci</taxon>
        <taxon>Deinococcales</taxon>
        <taxon>Deinococcaceae</taxon>
        <taxon>Deinococcus</taxon>
    </lineage>
</organism>
<dbReference type="KEGG" id="dph:EHF33_13610"/>
<evidence type="ECO:0000313" key="4">
    <source>
        <dbReference type="Proteomes" id="UP000276417"/>
    </source>
</evidence>
<evidence type="ECO:0000313" key="3">
    <source>
        <dbReference type="EMBL" id="AZI43657.1"/>
    </source>
</evidence>
<proteinExistence type="predicted"/>
<dbReference type="Proteomes" id="UP000276417">
    <property type="component" value="Chromosome 1"/>
</dbReference>
<dbReference type="InterPro" id="IPR025295">
    <property type="entry name" value="eCIS_core_dom"/>
</dbReference>
<reference evidence="3 4" key="1">
    <citation type="submission" date="2018-11" db="EMBL/GenBank/DDBJ databases">
        <title>Deinococcus shelandsis sp. nov., isolated from South Shetland Islands soil of Antarctica.</title>
        <authorList>
            <person name="Tian J."/>
        </authorList>
    </citation>
    <scope>NUCLEOTIDE SEQUENCE [LARGE SCALE GENOMIC DNA]</scope>
    <source>
        <strain evidence="3 4">S14-83T</strain>
    </source>
</reference>
<dbReference type="AlphaFoldDB" id="A0A3G8YHH2"/>
<keyword evidence="4" id="KW-1185">Reference proteome</keyword>